<accession>A0A5K7S6X1</accession>
<dbReference type="KEGG" id="anf:AQPE_1435"/>
<dbReference type="EMBL" id="AP018694">
    <property type="protein sequence ID" value="BBE17286.1"/>
    <property type="molecule type" value="Genomic_DNA"/>
</dbReference>
<protein>
    <submittedName>
        <fullName evidence="1">Uncharacterized protein</fullName>
    </submittedName>
</protein>
<organism evidence="1 2">
    <name type="scientific">Aquipluma nitroreducens</name>
    <dbReference type="NCBI Taxonomy" id="2010828"/>
    <lineage>
        <taxon>Bacteria</taxon>
        <taxon>Pseudomonadati</taxon>
        <taxon>Bacteroidota</taxon>
        <taxon>Bacteroidia</taxon>
        <taxon>Marinilabiliales</taxon>
        <taxon>Prolixibacteraceae</taxon>
        <taxon>Aquipluma</taxon>
    </lineage>
</organism>
<sequence length="47" mass="5747">MQKNMHFGMQCFKHIPENSIKNLERFSKEWSRNHFLCLPLFLPIEII</sequence>
<keyword evidence="2" id="KW-1185">Reference proteome</keyword>
<reference evidence="1" key="1">
    <citation type="journal article" date="2020" name="Int. J. Syst. Evol. Microbiol.">
        <title>Aquipluma nitroreducens gen. nov. sp. nov., a novel facultatively anaerobic bacterium isolated from a freshwater lake.</title>
        <authorList>
            <person name="Watanabe M."/>
            <person name="Kojima H."/>
            <person name="Fukui M."/>
        </authorList>
    </citation>
    <scope>NUCLEOTIDE SEQUENCE</scope>
    <source>
        <strain evidence="1">MeG22</strain>
    </source>
</reference>
<dbReference type="Proteomes" id="UP001193389">
    <property type="component" value="Chromosome"/>
</dbReference>
<name>A0A5K7S6X1_9BACT</name>
<evidence type="ECO:0000313" key="1">
    <source>
        <dbReference type="EMBL" id="BBE17286.1"/>
    </source>
</evidence>
<gene>
    <name evidence="1" type="ORF">AQPE_1435</name>
</gene>
<proteinExistence type="predicted"/>
<dbReference type="AlphaFoldDB" id="A0A5K7S6X1"/>
<evidence type="ECO:0000313" key="2">
    <source>
        <dbReference type="Proteomes" id="UP001193389"/>
    </source>
</evidence>